<evidence type="ECO:0000256" key="4">
    <source>
        <dbReference type="ARBA" id="ARBA00022989"/>
    </source>
</evidence>
<name>A0A6G1JCY5_9PLEO</name>
<keyword evidence="2" id="KW-0813">Transport</keyword>
<evidence type="ECO:0000256" key="1">
    <source>
        <dbReference type="ARBA" id="ARBA00004141"/>
    </source>
</evidence>
<feature type="transmembrane region" description="Helical" evidence="7">
    <location>
        <begin position="88"/>
        <end position="107"/>
    </location>
</feature>
<keyword evidence="6" id="KW-0325">Glycoprotein</keyword>
<dbReference type="PANTHER" id="PTHR23501:SF187">
    <property type="entry name" value="MAJOR FACILITATOR SUPERFAMILY (MFS) PROFILE DOMAIN-CONTAINING PROTEIN"/>
    <property type="match status" value="1"/>
</dbReference>
<dbReference type="GO" id="GO:0022857">
    <property type="term" value="F:transmembrane transporter activity"/>
    <property type="evidence" value="ECO:0007669"/>
    <property type="project" value="InterPro"/>
</dbReference>
<keyword evidence="3 7" id="KW-0812">Transmembrane</keyword>
<evidence type="ECO:0008006" key="10">
    <source>
        <dbReference type="Google" id="ProtNLM"/>
    </source>
</evidence>
<keyword evidence="5 7" id="KW-0472">Membrane</keyword>
<dbReference type="InterPro" id="IPR010573">
    <property type="entry name" value="MFS_Str1/Tri12-like"/>
</dbReference>
<dbReference type="AlphaFoldDB" id="A0A6G1JCY5"/>
<protein>
    <recommendedName>
        <fullName evidence="10">Major facilitator superfamily (MFS) profile domain-containing protein</fullName>
    </recommendedName>
</protein>
<dbReference type="InterPro" id="IPR005828">
    <property type="entry name" value="MFS_sugar_transport-like"/>
</dbReference>
<proteinExistence type="predicted"/>
<sequence length="199" mass="21492">MFALGSGVAGGSNSTGMLIAGRALQGIGLGGVNMLIDIILCDLVPLRKRGAIFGLPVSGVALLLLVLFLQVGYKKESTIAEKLKHLDYVGNSNLLLSMVPMLLVLSYGGTLRPWSSWRTILPPVLGLLGYVGFHVWEATGWQEEPVMPPRLFRNRTSFIAFSVLFSSPSRSGVQYLPTVITILAFAILSGRAWKRSFAA</sequence>
<gene>
    <name evidence="8" type="ORF">K458DRAFT_440801</name>
</gene>
<feature type="transmembrane region" description="Helical" evidence="7">
    <location>
        <begin position="119"/>
        <end position="136"/>
    </location>
</feature>
<evidence type="ECO:0000256" key="3">
    <source>
        <dbReference type="ARBA" id="ARBA00022692"/>
    </source>
</evidence>
<feature type="transmembrane region" description="Helical" evidence="7">
    <location>
        <begin position="23"/>
        <end position="44"/>
    </location>
</feature>
<dbReference type="SUPFAM" id="SSF103473">
    <property type="entry name" value="MFS general substrate transporter"/>
    <property type="match status" value="1"/>
</dbReference>
<dbReference type="Gene3D" id="1.20.1250.20">
    <property type="entry name" value="MFS general substrate transporter like domains"/>
    <property type="match status" value="1"/>
</dbReference>
<comment type="subcellular location">
    <subcellularLocation>
        <location evidence="1">Membrane</location>
        <topology evidence="1">Multi-pass membrane protein</topology>
    </subcellularLocation>
</comment>
<accession>A0A6G1JCY5</accession>
<evidence type="ECO:0000256" key="5">
    <source>
        <dbReference type="ARBA" id="ARBA00023136"/>
    </source>
</evidence>
<evidence type="ECO:0000313" key="8">
    <source>
        <dbReference type="EMBL" id="KAF2688080.1"/>
    </source>
</evidence>
<dbReference type="GO" id="GO:0005886">
    <property type="term" value="C:plasma membrane"/>
    <property type="evidence" value="ECO:0007669"/>
    <property type="project" value="TreeGrafter"/>
</dbReference>
<dbReference type="Pfam" id="PF00083">
    <property type="entry name" value="Sugar_tr"/>
    <property type="match status" value="1"/>
</dbReference>
<evidence type="ECO:0000256" key="2">
    <source>
        <dbReference type="ARBA" id="ARBA00022448"/>
    </source>
</evidence>
<keyword evidence="9" id="KW-1185">Reference proteome</keyword>
<keyword evidence="4 7" id="KW-1133">Transmembrane helix</keyword>
<dbReference type="EMBL" id="MU005574">
    <property type="protein sequence ID" value="KAF2688080.1"/>
    <property type="molecule type" value="Genomic_DNA"/>
</dbReference>
<dbReference type="InterPro" id="IPR036259">
    <property type="entry name" value="MFS_trans_sf"/>
</dbReference>
<feature type="transmembrane region" description="Helical" evidence="7">
    <location>
        <begin position="175"/>
        <end position="193"/>
    </location>
</feature>
<organism evidence="8 9">
    <name type="scientific">Lentithecium fluviatile CBS 122367</name>
    <dbReference type="NCBI Taxonomy" id="1168545"/>
    <lineage>
        <taxon>Eukaryota</taxon>
        <taxon>Fungi</taxon>
        <taxon>Dikarya</taxon>
        <taxon>Ascomycota</taxon>
        <taxon>Pezizomycotina</taxon>
        <taxon>Dothideomycetes</taxon>
        <taxon>Pleosporomycetidae</taxon>
        <taxon>Pleosporales</taxon>
        <taxon>Massarineae</taxon>
        <taxon>Lentitheciaceae</taxon>
        <taxon>Lentithecium</taxon>
    </lineage>
</organism>
<reference evidence="8" key="1">
    <citation type="journal article" date="2020" name="Stud. Mycol.">
        <title>101 Dothideomycetes genomes: a test case for predicting lifestyles and emergence of pathogens.</title>
        <authorList>
            <person name="Haridas S."/>
            <person name="Albert R."/>
            <person name="Binder M."/>
            <person name="Bloem J."/>
            <person name="Labutti K."/>
            <person name="Salamov A."/>
            <person name="Andreopoulos B."/>
            <person name="Baker S."/>
            <person name="Barry K."/>
            <person name="Bills G."/>
            <person name="Bluhm B."/>
            <person name="Cannon C."/>
            <person name="Castanera R."/>
            <person name="Culley D."/>
            <person name="Daum C."/>
            <person name="Ezra D."/>
            <person name="Gonzalez J."/>
            <person name="Henrissat B."/>
            <person name="Kuo A."/>
            <person name="Liang C."/>
            <person name="Lipzen A."/>
            <person name="Lutzoni F."/>
            <person name="Magnuson J."/>
            <person name="Mondo S."/>
            <person name="Nolan M."/>
            <person name="Ohm R."/>
            <person name="Pangilinan J."/>
            <person name="Park H.-J."/>
            <person name="Ramirez L."/>
            <person name="Alfaro M."/>
            <person name="Sun H."/>
            <person name="Tritt A."/>
            <person name="Yoshinaga Y."/>
            <person name="Zwiers L.-H."/>
            <person name="Turgeon B."/>
            <person name="Goodwin S."/>
            <person name="Spatafora J."/>
            <person name="Crous P."/>
            <person name="Grigoriev I."/>
        </authorList>
    </citation>
    <scope>NUCLEOTIDE SEQUENCE</scope>
    <source>
        <strain evidence="8">CBS 122367</strain>
    </source>
</reference>
<feature type="transmembrane region" description="Helical" evidence="7">
    <location>
        <begin position="51"/>
        <end position="73"/>
    </location>
</feature>
<evidence type="ECO:0000313" key="9">
    <source>
        <dbReference type="Proteomes" id="UP000799291"/>
    </source>
</evidence>
<dbReference type="Pfam" id="PF06609">
    <property type="entry name" value="TRI12"/>
    <property type="match status" value="1"/>
</dbReference>
<dbReference type="OrthoDB" id="10021397at2759"/>
<evidence type="ECO:0000256" key="6">
    <source>
        <dbReference type="ARBA" id="ARBA00023180"/>
    </source>
</evidence>
<dbReference type="Proteomes" id="UP000799291">
    <property type="component" value="Unassembled WGS sequence"/>
</dbReference>
<dbReference type="PANTHER" id="PTHR23501">
    <property type="entry name" value="MAJOR FACILITATOR SUPERFAMILY"/>
    <property type="match status" value="1"/>
</dbReference>
<evidence type="ECO:0000256" key="7">
    <source>
        <dbReference type="SAM" id="Phobius"/>
    </source>
</evidence>